<gene>
    <name evidence="1" type="ORF">S01H1_50306</name>
</gene>
<proteinExistence type="predicted"/>
<comment type="caution">
    <text evidence="1">The sequence shown here is derived from an EMBL/GenBank/DDBJ whole genome shotgun (WGS) entry which is preliminary data.</text>
</comment>
<organism evidence="1">
    <name type="scientific">marine sediment metagenome</name>
    <dbReference type="NCBI Taxonomy" id="412755"/>
    <lineage>
        <taxon>unclassified sequences</taxon>
        <taxon>metagenomes</taxon>
        <taxon>ecological metagenomes</taxon>
    </lineage>
</organism>
<sequence length="261" mass="28845">PVAVFNYATEGTVDAFMWDKVAAKKITTEVVLFGNDEVRSVEDVSQEGMSAQEMMAFASGDPRFLKKISLSAEVRKLDAVRGNFLDEQYRLKRELGGIPGVIESMNDAINHRREGLEFFEEINAVKIGDTLYDLKRHSKELGDQIGKILNKGNLQRMGKSGGAKIPVATYGHAVTKEVEGEEVTTVKTAKDIKGLLPKGKTTVTTRKMNKVLQWEGNDVSIYMRRPLVLGSTTATIEDIKMGTKTKYGEFEMTASGGFARL</sequence>
<feature type="non-terminal residue" evidence="1">
    <location>
        <position position="1"/>
    </location>
</feature>
<evidence type="ECO:0000313" key="1">
    <source>
        <dbReference type="EMBL" id="GAG27792.1"/>
    </source>
</evidence>
<reference evidence="1" key="1">
    <citation type="journal article" date="2014" name="Front. Microbiol.">
        <title>High frequency of phylogenetically diverse reductive dehalogenase-homologous genes in deep subseafloor sedimentary metagenomes.</title>
        <authorList>
            <person name="Kawai M."/>
            <person name="Futagami T."/>
            <person name="Toyoda A."/>
            <person name="Takaki Y."/>
            <person name="Nishi S."/>
            <person name="Hori S."/>
            <person name="Arai W."/>
            <person name="Tsubouchi T."/>
            <person name="Morono Y."/>
            <person name="Uchiyama I."/>
            <person name="Ito T."/>
            <person name="Fujiyama A."/>
            <person name="Inagaki F."/>
            <person name="Takami H."/>
        </authorList>
    </citation>
    <scope>NUCLEOTIDE SEQUENCE</scope>
    <source>
        <strain evidence="1">Expedition CK06-06</strain>
    </source>
</reference>
<accession>X0WX56</accession>
<dbReference type="EMBL" id="BARS01032410">
    <property type="protein sequence ID" value="GAG27792.1"/>
    <property type="molecule type" value="Genomic_DNA"/>
</dbReference>
<name>X0WX56_9ZZZZ</name>
<protein>
    <submittedName>
        <fullName evidence="1">Uncharacterized protein</fullName>
    </submittedName>
</protein>
<feature type="non-terminal residue" evidence="1">
    <location>
        <position position="261"/>
    </location>
</feature>
<dbReference type="AlphaFoldDB" id="X0WX56"/>